<keyword evidence="3" id="KW-1185">Reference proteome</keyword>
<name>A0AAQ2C730_9MICO</name>
<dbReference type="GO" id="GO:0006310">
    <property type="term" value="P:DNA recombination"/>
    <property type="evidence" value="ECO:0007669"/>
    <property type="project" value="UniProtKB-KW"/>
</dbReference>
<organism evidence="2 3">
    <name type="scientific">Cryobacterium shii</name>
    <dbReference type="NCBI Taxonomy" id="1259235"/>
    <lineage>
        <taxon>Bacteria</taxon>
        <taxon>Bacillati</taxon>
        <taxon>Actinomycetota</taxon>
        <taxon>Actinomycetes</taxon>
        <taxon>Micrococcales</taxon>
        <taxon>Microbacteriaceae</taxon>
        <taxon>Cryobacterium</taxon>
    </lineage>
</organism>
<comment type="caution">
    <text evidence="2">The sequence shown here is derived from an EMBL/GenBank/DDBJ whole genome shotgun (WGS) entry which is preliminary data.</text>
</comment>
<evidence type="ECO:0000313" key="3">
    <source>
        <dbReference type="Proteomes" id="UP000297403"/>
    </source>
</evidence>
<keyword evidence="1" id="KW-0233">DNA recombination</keyword>
<dbReference type="GO" id="GO:0003677">
    <property type="term" value="F:DNA binding"/>
    <property type="evidence" value="ECO:0007669"/>
    <property type="project" value="InterPro"/>
</dbReference>
<proteinExistence type="predicted"/>
<dbReference type="RefSeq" id="WP_134451245.1">
    <property type="nucleotide sequence ID" value="NZ_SOFY01000031.1"/>
</dbReference>
<dbReference type="InterPro" id="IPR011010">
    <property type="entry name" value="DNA_brk_join_enz"/>
</dbReference>
<dbReference type="EMBL" id="SOFY01000031">
    <property type="protein sequence ID" value="TFC48927.1"/>
    <property type="molecule type" value="Genomic_DNA"/>
</dbReference>
<gene>
    <name evidence="2" type="ORF">E3O49_06875</name>
</gene>
<dbReference type="Gene3D" id="1.10.443.10">
    <property type="entry name" value="Intergrase catalytic core"/>
    <property type="match status" value="1"/>
</dbReference>
<dbReference type="AlphaFoldDB" id="A0AAQ2C730"/>
<dbReference type="Proteomes" id="UP000297403">
    <property type="component" value="Unassembled WGS sequence"/>
</dbReference>
<reference evidence="2 3" key="1">
    <citation type="submission" date="2019-03" db="EMBL/GenBank/DDBJ databases">
        <title>Genomics of glacier-inhabiting Cryobacterium strains.</title>
        <authorList>
            <person name="Liu Q."/>
            <person name="Xin Y.-H."/>
        </authorList>
    </citation>
    <scope>NUCLEOTIDE SEQUENCE [LARGE SCALE GENOMIC DNA]</scope>
    <source>
        <strain evidence="3">TMT1-22</strain>
    </source>
</reference>
<sequence>MLEAVADSTASTPYTAAELKVAASRIASWTWQTAGLPLERGVVFRRDVVARFIAVGCLTLKPASRGNLRSQLLRMSEVLLDPRDVPRRLAPLEPSEPAAPYSRAELASLRSWASTQSTPARRANAWVLLATGAGAGLAASEIGELRVGDIRVDGNGVLLVVTGERPRVVPVLREWEQVLADRTRTLGPDRFAFRENHAANYPNLIANFIDRSQVVGVKPKSQRLRATWIVRHLDAATPVVPLMQAAGIESLEAMTRYVRFVREVDDGEVRARLREA</sequence>
<dbReference type="InterPro" id="IPR013762">
    <property type="entry name" value="Integrase-like_cat_sf"/>
</dbReference>
<protein>
    <submittedName>
        <fullName evidence="2">Site-specific integrase</fullName>
    </submittedName>
</protein>
<evidence type="ECO:0000256" key="1">
    <source>
        <dbReference type="ARBA" id="ARBA00023172"/>
    </source>
</evidence>
<evidence type="ECO:0000313" key="2">
    <source>
        <dbReference type="EMBL" id="TFC48927.1"/>
    </source>
</evidence>
<dbReference type="SUPFAM" id="SSF56349">
    <property type="entry name" value="DNA breaking-rejoining enzymes"/>
    <property type="match status" value="1"/>
</dbReference>
<dbReference type="GO" id="GO:0015074">
    <property type="term" value="P:DNA integration"/>
    <property type="evidence" value="ECO:0007669"/>
    <property type="project" value="InterPro"/>
</dbReference>
<accession>A0AAQ2C730</accession>